<keyword evidence="10" id="KW-1185">Reference proteome</keyword>
<feature type="compositionally biased region" description="Basic and acidic residues" evidence="6">
    <location>
        <begin position="474"/>
        <end position="485"/>
    </location>
</feature>
<organism evidence="9 10">
    <name type="scientific">Halocaridina rubra</name>
    <name type="common">Hawaiian red shrimp</name>
    <dbReference type="NCBI Taxonomy" id="373956"/>
    <lineage>
        <taxon>Eukaryota</taxon>
        <taxon>Metazoa</taxon>
        <taxon>Ecdysozoa</taxon>
        <taxon>Arthropoda</taxon>
        <taxon>Crustacea</taxon>
        <taxon>Multicrustacea</taxon>
        <taxon>Malacostraca</taxon>
        <taxon>Eumalacostraca</taxon>
        <taxon>Eucarida</taxon>
        <taxon>Decapoda</taxon>
        <taxon>Pleocyemata</taxon>
        <taxon>Caridea</taxon>
        <taxon>Atyoidea</taxon>
        <taxon>Atyidae</taxon>
        <taxon>Halocaridina</taxon>
    </lineage>
</organism>
<comment type="similarity">
    <text evidence="2">Belongs to the YIP1 family.</text>
</comment>
<evidence type="ECO:0000256" key="4">
    <source>
        <dbReference type="ARBA" id="ARBA00022989"/>
    </source>
</evidence>
<feature type="domain" description="Yip1" evidence="8">
    <location>
        <begin position="137"/>
        <end position="307"/>
    </location>
</feature>
<evidence type="ECO:0000256" key="3">
    <source>
        <dbReference type="ARBA" id="ARBA00022692"/>
    </source>
</evidence>
<feature type="non-terminal residue" evidence="9">
    <location>
        <position position="1"/>
    </location>
</feature>
<dbReference type="Proteomes" id="UP001381693">
    <property type="component" value="Unassembled WGS sequence"/>
</dbReference>
<feature type="transmembrane region" description="Helical" evidence="7">
    <location>
        <begin position="233"/>
        <end position="251"/>
    </location>
</feature>
<keyword evidence="4 7" id="KW-1133">Transmembrane helix</keyword>
<evidence type="ECO:0000256" key="5">
    <source>
        <dbReference type="ARBA" id="ARBA00023136"/>
    </source>
</evidence>
<dbReference type="GO" id="GO:0031267">
    <property type="term" value="F:small GTPase binding"/>
    <property type="evidence" value="ECO:0007669"/>
    <property type="project" value="InterPro"/>
</dbReference>
<accession>A0AAN8X511</accession>
<evidence type="ECO:0000256" key="2">
    <source>
        <dbReference type="ARBA" id="ARBA00010596"/>
    </source>
</evidence>
<evidence type="ECO:0000256" key="7">
    <source>
        <dbReference type="SAM" id="Phobius"/>
    </source>
</evidence>
<dbReference type="PANTHER" id="PTHR12822:SF2">
    <property type="entry name" value="PROTEIN YIPF"/>
    <property type="match status" value="1"/>
</dbReference>
<dbReference type="InterPro" id="IPR039765">
    <property type="entry name" value="Yip5/YIPF1/YIPF2"/>
</dbReference>
<sequence>VFLLSTSSYKIFFHLGRDELRRGRRVHSSRVKPGLAQRCRAQKNDSDNLGVDLQFQDFGDTRTTSGSIGGQHEQTITFTDFPDTPEEELEQEKLLGEEDEEKPAGLKPGTGFWTFEFYQQFFNVESKQVGDRILWSMVPKPGVSYLQSYIRPNPDLYGPFWICMTLTFTTAITGNLANYLGTSPEDTYIWRYDFHKVTLAATAIFSYAWLVPLAMWGIIVWRGSRAKISLLELLCLYGYSLSIFVPVSILWIVPQPWFKWCLAIVAPVLSGSVLVRTVWPSLSHDAKQIAIGIAVFILVLHATLALGFMLYFFAAPDKAMSSNVIPVQPVSNKPIVKDQTVAPTKRQTDNSEQAMKSIANEVNTALAKEPGGDKEKKDVSNKTSDGNISEGAQDVGKRAETLNGEKGAEVAPDSLKKEIDVDKKVKKSDSSIENHFSKMKPEKADDASKDSLPTSQNEGKSAVKSAATQAVMVEKPKETNADKPNSHVSSQDPKNTPPKT</sequence>
<evidence type="ECO:0000256" key="6">
    <source>
        <dbReference type="SAM" id="MobiDB-lite"/>
    </source>
</evidence>
<evidence type="ECO:0000259" key="8">
    <source>
        <dbReference type="Pfam" id="PF04893"/>
    </source>
</evidence>
<dbReference type="EMBL" id="JAXCGZ010013632">
    <property type="protein sequence ID" value="KAK7072169.1"/>
    <property type="molecule type" value="Genomic_DNA"/>
</dbReference>
<dbReference type="AlphaFoldDB" id="A0AAN8X511"/>
<evidence type="ECO:0000313" key="10">
    <source>
        <dbReference type="Proteomes" id="UP001381693"/>
    </source>
</evidence>
<name>A0AAN8X511_HALRR</name>
<reference evidence="9 10" key="1">
    <citation type="submission" date="2023-11" db="EMBL/GenBank/DDBJ databases">
        <title>Halocaridina rubra genome assembly.</title>
        <authorList>
            <person name="Smith C."/>
        </authorList>
    </citation>
    <scope>NUCLEOTIDE SEQUENCE [LARGE SCALE GENOMIC DNA]</scope>
    <source>
        <strain evidence="9">EP-1</strain>
        <tissue evidence="9">Whole</tissue>
    </source>
</reference>
<evidence type="ECO:0000313" key="9">
    <source>
        <dbReference type="EMBL" id="KAK7072169.1"/>
    </source>
</evidence>
<feature type="transmembrane region" description="Helical" evidence="7">
    <location>
        <begin position="257"/>
        <end position="279"/>
    </location>
</feature>
<dbReference type="PANTHER" id="PTHR12822">
    <property type="entry name" value="PROTEIN YIPF"/>
    <property type="match status" value="1"/>
</dbReference>
<dbReference type="InterPro" id="IPR006977">
    <property type="entry name" value="Yip1_dom"/>
</dbReference>
<feature type="transmembrane region" description="Helical" evidence="7">
    <location>
        <begin position="156"/>
        <end position="177"/>
    </location>
</feature>
<gene>
    <name evidence="9" type="primary">YIPF1</name>
    <name evidence="9" type="ORF">SK128_017736</name>
</gene>
<feature type="region of interest" description="Disordered" evidence="6">
    <location>
        <begin position="364"/>
        <end position="500"/>
    </location>
</feature>
<keyword evidence="5 7" id="KW-0472">Membrane</keyword>
<feature type="transmembrane region" description="Helical" evidence="7">
    <location>
        <begin position="197"/>
        <end position="221"/>
    </location>
</feature>
<comment type="subcellular location">
    <subcellularLocation>
        <location evidence="1">Membrane</location>
        <topology evidence="1">Multi-pass membrane protein</topology>
    </subcellularLocation>
</comment>
<evidence type="ECO:0000256" key="1">
    <source>
        <dbReference type="ARBA" id="ARBA00004141"/>
    </source>
</evidence>
<dbReference type="GO" id="GO:0016192">
    <property type="term" value="P:vesicle-mediated transport"/>
    <property type="evidence" value="ECO:0007669"/>
    <property type="project" value="InterPro"/>
</dbReference>
<comment type="caution">
    <text evidence="9">The sequence shown here is derived from an EMBL/GenBank/DDBJ whole genome shotgun (WGS) entry which is preliminary data.</text>
</comment>
<keyword evidence="3 7" id="KW-0812">Transmembrane</keyword>
<proteinExistence type="inferred from homology"/>
<feature type="compositionally biased region" description="Basic and acidic residues" evidence="6">
    <location>
        <begin position="370"/>
        <end position="380"/>
    </location>
</feature>
<dbReference type="GO" id="GO:0016020">
    <property type="term" value="C:membrane"/>
    <property type="evidence" value="ECO:0007669"/>
    <property type="project" value="UniProtKB-SubCell"/>
</dbReference>
<protein>
    <submittedName>
        <fullName evidence="9">Yip1 member 1</fullName>
    </submittedName>
</protein>
<dbReference type="Pfam" id="PF04893">
    <property type="entry name" value="Yip1"/>
    <property type="match status" value="1"/>
</dbReference>
<feature type="transmembrane region" description="Helical" evidence="7">
    <location>
        <begin position="291"/>
        <end position="314"/>
    </location>
</feature>
<dbReference type="GO" id="GO:0005794">
    <property type="term" value="C:Golgi apparatus"/>
    <property type="evidence" value="ECO:0007669"/>
    <property type="project" value="InterPro"/>
</dbReference>
<feature type="compositionally biased region" description="Basic and acidic residues" evidence="6">
    <location>
        <begin position="414"/>
        <end position="449"/>
    </location>
</feature>